<name>A0A9D2RXG4_9FIRM</name>
<dbReference type="Proteomes" id="UP000823842">
    <property type="component" value="Unassembled WGS sequence"/>
</dbReference>
<keyword evidence="3 6" id="KW-0812">Transmembrane</keyword>
<feature type="transmembrane region" description="Helical" evidence="6">
    <location>
        <begin position="154"/>
        <end position="176"/>
    </location>
</feature>
<dbReference type="InterPro" id="IPR003838">
    <property type="entry name" value="ABC3_permease_C"/>
</dbReference>
<evidence type="ECO:0000256" key="3">
    <source>
        <dbReference type="ARBA" id="ARBA00022692"/>
    </source>
</evidence>
<reference evidence="8" key="1">
    <citation type="journal article" date="2021" name="PeerJ">
        <title>Extensive microbial diversity within the chicken gut microbiome revealed by metagenomics and culture.</title>
        <authorList>
            <person name="Gilroy R."/>
            <person name="Ravi A."/>
            <person name="Getino M."/>
            <person name="Pursley I."/>
            <person name="Horton D.L."/>
            <person name="Alikhan N.F."/>
            <person name="Baker D."/>
            <person name="Gharbi K."/>
            <person name="Hall N."/>
            <person name="Watson M."/>
            <person name="Adriaenssens E.M."/>
            <person name="Foster-Nyarko E."/>
            <person name="Jarju S."/>
            <person name="Secka A."/>
            <person name="Antonio M."/>
            <person name="Oren A."/>
            <person name="Chaudhuri R.R."/>
            <person name="La Ragione R."/>
            <person name="Hildebrand F."/>
            <person name="Pallen M.J."/>
        </authorList>
    </citation>
    <scope>NUCLEOTIDE SEQUENCE</scope>
    <source>
        <strain evidence="8">ChiSjej1B19-5720</strain>
    </source>
</reference>
<proteinExistence type="predicted"/>
<evidence type="ECO:0000256" key="2">
    <source>
        <dbReference type="ARBA" id="ARBA00022475"/>
    </source>
</evidence>
<dbReference type="GO" id="GO:0005886">
    <property type="term" value="C:plasma membrane"/>
    <property type="evidence" value="ECO:0007669"/>
    <property type="project" value="UniProtKB-SubCell"/>
</dbReference>
<reference evidence="8" key="2">
    <citation type="submission" date="2021-04" db="EMBL/GenBank/DDBJ databases">
        <authorList>
            <person name="Gilroy R."/>
        </authorList>
    </citation>
    <scope>NUCLEOTIDE SEQUENCE</scope>
    <source>
        <strain evidence="8">ChiSjej1B19-5720</strain>
    </source>
</reference>
<evidence type="ECO:0000256" key="5">
    <source>
        <dbReference type="ARBA" id="ARBA00023136"/>
    </source>
</evidence>
<feature type="transmembrane region" description="Helical" evidence="6">
    <location>
        <begin position="197"/>
        <end position="218"/>
    </location>
</feature>
<gene>
    <name evidence="8" type="ORF">IAA06_13055</name>
</gene>
<sequence>MNLSYLERKLQKADRKQAVLYLFCNFVSLMLITAYSAMMLSPTVQNIFPEGGDSRKQMYAIFVLALVGCIVFTIYASTLFFRKKSRQLGILMALGASRRRLAPGLFYEVLALSCSSSIVGILAGVPLVLLLWQIFRTFLVNSEEMALSLDFRFLLVSAGLFLVVTVFACMLAFFYLRRTNIIDVVQEEHKNEPVKELGSWCGPVGILLLVGGAIFGYYAGSIYQAVFHKFSPAWVNLAYLPVFIGLYMIMLHTVVHGWISRKKNPYKNIIARSMMKFQGKQTVNSLLVSTVLIAGGCFAIFYIPILSASSLSEANSRLYDYGFHYRADQTLPDQDEITQMADRYDVAISDWIRQPYITLGIDGNTMVEEEDGSFYYEYREMLQEVKCLSESSYNQITGQNADIPAGSFCSITNDEETGTYWVNSSDSVFTNPKTLDKLSLKFDGYLHFGMLTDQIGYYVLDDEDYAVLSQELSPDWKGELVYFNVNGEDNYQFAAQLYHTIIASFDKDCLTSVYYNRIEEMNAKLKGTETEYFGSLEQNDMSNLSPDASDFRLYWAYMPKFRILTVNDFMQTFSVFLMTFLFICIICLTAAMVIGYTRCQTIALNNRYVFDDLKKLGASPSFLMKELRQQCQNVFRIPVIIGMSAMSFLYGLILFANDGKFTMTEIQGFTLCLGIILILAALFYGVYTHTIHRISRQLEIK</sequence>
<keyword evidence="5 6" id="KW-0472">Membrane</keyword>
<feature type="transmembrane region" description="Helical" evidence="6">
    <location>
        <begin position="101"/>
        <end position="134"/>
    </location>
</feature>
<feature type="transmembrane region" description="Helical" evidence="6">
    <location>
        <begin position="634"/>
        <end position="656"/>
    </location>
</feature>
<feature type="transmembrane region" description="Helical" evidence="6">
    <location>
        <begin position="573"/>
        <end position="597"/>
    </location>
</feature>
<evidence type="ECO:0000259" key="7">
    <source>
        <dbReference type="Pfam" id="PF02687"/>
    </source>
</evidence>
<feature type="transmembrane region" description="Helical" evidence="6">
    <location>
        <begin position="18"/>
        <end position="38"/>
    </location>
</feature>
<evidence type="ECO:0000313" key="8">
    <source>
        <dbReference type="EMBL" id="HJB29701.1"/>
    </source>
</evidence>
<accession>A0A9D2RXG4</accession>
<dbReference type="Pfam" id="PF02687">
    <property type="entry name" value="FtsX"/>
    <property type="match status" value="1"/>
</dbReference>
<dbReference type="PANTHER" id="PTHR46795">
    <property type="entry name" value="ABC TRANSPORTER PERMEASE-RELATED-RELATED"/>
    <property type="match status" value="1"/>
</dbReference>
<feature type="transmembrane region" description="Helical" evidence="6">
    <location>
        <begin position="238"/>
        <end position="259"/>
    </location>
</feature>
<feature type="transmembrane region" description="Helical" evidence="6">
    <location>
        <begin position="282"/>
        <end position="303"/>
    </location>
</feature>
<evidence type="ECO:0000256" key="6">
    <source>
        <dbReference type="SAM" id="Phobius"/>
    </source>
</evidence>
<dbReference type="AlphaFoldDB" id="A0A9D2RXG4"/>
<evidence type="ECO:0000256" key="1">
    <source>
        <dbReference type="ARBA" id="ARBA00004651"/>
    </source>
</evidence>
<protein>
    <submittedName>
        <fullName evidence="8">FtsX-like permease family protein</fullName>
    </submittedName>
</protein>
<comment type="subcellular location">
    <subcellularLocation>
        <location evidence="1">Cell membrane</location>
        <topology evidence="1">Multi-pass membrane protein</topology>
    </subcellularLocation>
</comment>
<evidence type="ECO:0000256" key="4">
    <source>
        <dbReference type="ARBA" id="ARBA00022989"/>
    </source>
</evidence>
<dbReference type="InterPro" id="IPR052536">
    <property type="entry name" value="ABC-4_Integral_Memb_Prot"/>
</dbReference>
<organism evidence="8 9">
    <name type="scientific">Candidatus Blautia faecavium</name>
    <dbReference type="NCBI Taxonomy" id="2838487"/>
    <lineage>
        <taxon>Bacteria</taxon>
        <taxon>Bacillati</taxon>
        <taxon>Bacillota</taxon>
        <taxon>Clostridia</taxon>
        <taxon>Lachnospirales</taxon>
        <taxon>Lachnospiraceae</taxon>
        <taxon>Blautia</taxon>
    </lineage>
</organism>
<dbReference type="EMBL" id="DWYZ01000245">
    <property type="protein sequence ID" value="HJB29701.1"/>
    <property type="molecule type" value="Genomic_DNA"/>
</dbReference>
<comment type="caution">
    <text evidence="8">The sequence shown here is derived from an EMBL/GenBank/DDBJ whole genome shotgun (WGS) entry which is preliminary data.</text>
</comment>
<keyword evidence="4 6" id="KW-1133">Transmembrane helix</keyword>
<feature type="domain" description="ABC3 transporter permease C-terminal" evidence="7">
    <location>
        <begin position="60"/>
        <end position="181"/>
    </location>
</feature>
<keyword evidence="2" id="KW-1003">Cell membrane</keyword>
<evidence type="ECO:0000313" key="9">
    <source>
        <dbReference type="Proteomes" id="UP000823842"/>
    </source>
</evidence>
<feature type="transmembrane region" description="Helical" evidence="6">
    <location>
        <begin position="58"/>
        <end position="81"/>
    </location>
</feature>
<feature type="transmembrane region" description="Helical" evidence="6">
    <location>
        <begin position="668"/>
        <end position="687"/>
    </location>
</feature>
<dbReference type="PANTHER" id="PTHR46795:SF3">
    <property type="entry name" value="ABC TRANSPORTER PERMEASE"/>
    <property type="match status" value="1"/>
</dbReference>